<dbReference type="RefSeq" id="WP_085327373.1">
    <property type="nucleotide sequence ID" value="NZ_NCXP01000047.1"/>
</dbReference>
<dbReference type="OrthoDB" id="3356051at2"/>
<dbReference type="InterPro" id="IPR036188">
    <property type="entry name" value="FAD/NAD-bd_sf"/>
</dbReference>
<keyword evidence="3" id="KW-0503">Monooxygenase</keyword>
<dbReference type="Pfam" id="PF01494">
    <property type="entry name" value="FAD_binding_3"/>
    <property type="match status" value="1"/>
</dbReference>
<protein>
    <submittedName>
        <fullName evidence="3">FAD-binding monooxygenase</fullName>
    </submittedName>
</protein>
<feature type="domain" description="FAD-binding" evidence="2">
    <location>
        <begin position="6"/>
        <end position="325"/>
    </location>
</feature>
<dbReference type="Gene3D" id="3.50.50.60">
    <property type="entry name" value="FAD/NAD(P)-binding domain"/>
    <property type="match status" value="1"/>
</dbReference>
<accession>A0A1X2LPH8</accession>
<keyword evidence="4" id="KW-1185">Reference proteome</keyword>
<dbReference type="PRINTS" id="PR00420">
    <property type="entry name" value="RNGMNOXGNASE"/>
</dbReference>
<sequence length="431" mass="46607">MAKPMVLISGAGIAGPALAFWLSRSGYHVVIVELADGIRAGGQTVDLRGAGRAVVERMGLIDQMRERSLDQRGAAWVKSDGRRRAEMPVEAFHGNGVISKLEILRGDLADVLYQATAAAADYRFSTRITELRQSDDPSSKPMVATLSDGTTVCADLVVGADGPHSTVRRLVFGPEEKFVRPLGGYHAWFTAPDTVGVDGWYLMYQAPGGLNASLRPSHDPGTAKAGLAFRSEPLSYDRGDLDAQRDLLAARFTGAGWHSDALVAAARAADDFYFDAFAQVHMDTWSCGRVTLVGDAGYCASPLSGMGTSLALVGAYVLAGELGAADDDGRIGAEPLAAALDRYQSVMRPYVDRCQTLPNGIDTYVPKSASDIRINALFMKYMQRWPFRPIAERKWFTIAESVDLPDYPASRSASSSALTRPRKPPARRCRR</sequence>
<reference evidence="3 4" key="1">
    <citation type="submission" date="2017-04" db="EMBL/GenBank/DDBJ databases">
        <title>The new phylogeny of genus Mycobacterium.</title>
        <authorList>
            <person name="Tortoli E."/>
            <person name="Trovato A."/>
            <person name="Cirillo D.M."/>
        </authorList>
    </citation>
    <scope>NUCLEOTIDE SEQUENCE [LARGE SCALE GENOMIC DNA]</scope>
    <source>
        <strain evidence="3 4">TBL 1200985</strain>
    </source>
</reference>
<evidence type="ECO:0000313" key="4">
    <source>
        <dbReference type="Proteomes" id="UP000193247"/>
    </source>
</evidence>
<gene>
    <name evidence="3" type="ORF">B8W66_21970</name>
</gene>
<dbReference type="STRING" id="1430326.B8W66_21970"/>
<dbReference type="GO" id="GO:0004497">
    <property type="term" value="F:monooxygenase activity"/>
    <property type="evidence" value="ECO:0007669"/>
    <property type="project" value="UniProtKB-KW"/>
</dbReference>
<dbReference type="SUPFAM" id="SSF51905">
    <property type="entry name" value="FAD/NAD(P)-binding domain"/>
    <property type="match status" value="1"/>
</dbReference>
<evidence type="ECO:0000256" key="1">
    <source>
        <dbReference type="SAM" id="MobiDB-lite"/>
    </source>
</evidence>
<dbReference type="InterPro" id="IPR051704">
    <property type="entry name" value="FAD_aromatic-hydroxylase"/>
</dbReference>
<dbReference type="Proteomes" id="UP000193247">
    <property type="component" value="Unassembled WGS sequence"/>
</dbReference>
<dbReference type="GO" id="GO:0071949">
    <property type="term" value="F:FAD binding"/>
    <property type="evidence" value="ECO:0007669"/>
    <property type="project" value="InterPro"/>
</dbReference>
<dbReference type="EMBL" id="NCXP01000047">
    <property type="protein sequence ID" value="OSC37118.1"/>
    <property type="molecule type" value="Genomic_DNA"/>
</dbReference>
<proteinExistence type="predicted"/>
<name>A0A1X2LPH8_9MYCO</name>
<dbReference type="AlphaFoldDB" id="A0A1X2LPH8"/>
<evidence type="ECO:0000259" key="2">
    <source>
        <dbReference type="Pfam" id="PF01494"/>
    </source>
</evidence>
<dbReference type="Gene3D" id="3.30.9.10">
    <property type="entry name" value="D-Amino Acid Oxidase, subunit A, domain 2"/>
    <property type="match status" value="1"/>
</dbReference>
<dbReference type="PANTHER" id="PTHR46865">
    <property type="entry name" value="OXIDOREDUCTASE-RELATED"/>
    <property type="match status" value="1"/>
</dbReference>
<feature type="compositionally biased region" description="Basic residues" evidence="1">
    <location>
        <begin position="420"/>
        <end position="431"/>
    </location>
</feature>
<comment type="caution">
    <text evidence="3">The sequence shown here is derived from an EMBL/GenBank/DDBJ whole genome shotgun (WGS) entry which is preliminary data.</text>
</comment>
<dbReference type="InterPro" id="IPR002938">
    <property type="entry name" value="FAD-bd"/>
</dbReference>
<organism evidence="3 4">
    <name type="scientific">Mycobacterium decipiens</name>
    <dbReference type="NCBI Taxonomy" id="1430326"/>
    <lineage>
        <taxon>Bacteria</taxon>
        <taxon>Bacillati</taxon>
        <taxon>Actinomycetota</taxon>
        <taxon>Actinomycetes</taxon>
        <taxon>Mycobacteriales</taxon>
        <taxon>Mycobacteriaceae</taxon>
        <taxon>Mycobacterium</taxon>
    </lineage>
</organism>
<evidence type="ECO:0000313" key="3">
    <source>
        <dbReference type="EMBL" id="OSC37118.1"/>
    </source>
</evidence>
<dbReference type="PANTHER" id="PTHR46865:SF2">
    <property type="entry name" value="MONOOXYGENASE"/>
    <property type="match status" value="1"/>
</dbReference>
<feature type="region of interest" description="Disordered" evidence="1">
    <location>
        <begin position="408"/>
        <end position="431"/>
    </location>
</feature>
<keyword evidence="3" id="KW-0560">Oxidoreductase</keyword>